<evidence type="ECO:0000313" key="3">
    <source>
        <dbReference type="Proteomes" id="UP000000768"/>
    </source>
</evidence>
<protein>
    <recommendedName>
        <fullName evidence="4">Secreted protein</fullName>
    </recommendedName>
</protein>
<evidence type="ECO:0000313" key="2">
    <source>
        <dbReference type="EMBL" id="OQU76553.1"/>
    </source>
</evidence>
<dbReference type="InParanoid" id="A0A1W0VTD8"/>
<proteinExistence type="predicted"/>
<sequence length="67" mass="7597">MVLFSRSLLFLLTMGNFTLLLCRKDLIRRPHWQMHCGRRTDPASSSANLVHTLCCKCRDIVTSCTAG</sequence>
<dbReference type="Gramene" id="OQU76553">
    <property type="protein sequence ID" value="OQU76553"/>
    <property type="gene ID" value="SORBI_3010G164350"/>
</dbReference>
<keyword evidence="3" id="KW-1185">Reference proteome</keyword>
<evidence type="ECO:0000256" key="1">
    <source>
        <dbReference type="SAM" id="SignalP"/>
    </source>
</evidence>
<reference evidence="3" key="2">
    <citation type="journal article" date="2018" name="Plant J.">
        <title>The Sorghum bicolor reference genome: improved assembly, gene annotations, a transcriptome atlas, and signatures of genome organization.</title>
        <authorList>
            <person name="McCormick R.F."/>
            <person name="Truong S.K."/>
            <person name="Sreedasyam A."/>
            <person name="Jenkins J."/>
            <person name="Shu S."/>
            <person name="Sims D."/>
            <person name="Kennedy M."/>
            <person name="Amirebrahimi M."/>
            <person name="Weers B.D."/>
            <person name="McKinley B."/>
            <person name="Mattison A."/>
            <person name="Morishige D.T."/>
            <person name="Grimwood J."/>
            <person name="Schmutz J."/>
            <person name="Mullet J.E."/>
        </authorList>
    </citation>
    <scope>NUCLEOTIDE SEQUENCE [LARGE SCALE GENOMIC DNA]</scope>
    <source>
        <strain evidence="3">cv. BTx623</strain>
    </source>
</reference>
<dbReference type="AlphaFoldDB" id="A0A1W0VTD8"/>
<gene>
    <name evidence="2" type="ORF">SORBI_3010G164350</name>
</gene>
<dbReference type="EMBL" id="CM000769">
    <property type="protein sequence ID" value="OQU76553.1"/>
    <property type="molecule type" value="Genomic_DNA"/>
</dbReference>
<name>A0A1W0VTD8_SORBI</name>
<feature type="chain" id="PRO_5012596602" description="Secreted protein" evidence="1">
    <location>
        <begin position="23"/>
        <end position="67"/>
    </location>
</feature>
<evidence type="ECO:0008006" key="4">
    <source>
        <dbReference type="Google" id="ProtNLM"/>
    </source>
</evidence>
<accession>A0A1W0VTD8</accession>
<keyword evidence="1" id="KW-0732">Signal</keyword>
<feature type="signal peptide" evidence="1">
    <location>
        <begin position="1"/>
        <end position="22"/>
    </location>
</feature>
<reference evidence="2 3" key="1">
    <citation type="journal article" date="2009" name="Nature">
        <title>The Sorghum bicolor genome and the diversification of grasses.</title>
        <authorList>
            <person name="Paterson A.H."/>
            <person name="Bowers J.E."/>
            <person name="Bruggmann R."/>
            <person name="Dubchak I."/>
            <person name="Grimwood J."/>
            <person name="Gundlach H."/>
            <person name="Haberer G."/>
            <person name="Hellsten U."/>
            <person name="Mitros T."/>
            <person name="Poliakov A."/>
            <person name="Schmutz J."/>
            <person name="Spannagl M."/>
            <person name="Tang H."/>
            <person name="Wang X."/>
            <person name="Wicker T."/>
            <person name="Bharti A.K."/>
            <person name="Chapman J."/>
            <person name="Feltus F.A."/>
            <person name="Gowik U."/>
            <person name="Grigoriev I.V."/>
            <person name="Lyons E."/>
            <person name="Maher C.A."/>
            <person name="Martis M."/>
            <person name="Narechania A."/>
            <person name="Otillar R.P."/>
            <person name="Penning B.W."/>
            <person name="Salamov A.A."/>
            <person name="Wang Y."/>
            <person name="Zhang L."/>
            <person name="Carpita N.C."/>
            <person name="Freeling M."/>
            <person name="Gingle A.R."/>
            <person name="Hash C.T."/>
            <person name="Keller B."/>
            <person name="Klein P."/>
            <person name="Kresovich S."/>
            <person name="McCann M.C."/>
            <person name="Ming R."/>
            <person name="Peterson D.G."/>
            <person name="Mehboob-ur-Rahman"/>
            <person name="Ware D."/>
            <person name="Westhoff P."/>
            <person name="Mayer K.F."/>
            <person name="Messing J."/>
            <person name="Rokhsar D.S."/>
        </authorList>
    </citation>
    <scope>NUCLEOTIDE SEQUENCE [LARGE SCALE GENOMIC DNA]</scope>
    <source>
        <strain evidence="3">cv. BTx623</strain>
    </source>
</reference>
<organism evidence="2 3">
    <name type="scientific">Sorghum bicolor</name>
    <name type="common">Sorghum</name>
    <name type="synonym">Sorghum vulgare</name>
    <dbReference type="NCBI Taxonomy" id="4558"/>
    <lineage>
        <taxon>Eukaryota</taxon>
        <taxon>Viridiplantae</taxon>
        <taxon>Streptophyta</taxon>
        <taxon>Embryophyta</taxon>
        <taxon>Tracheophyta</taxon>
        <taxon>Spermatophyta</taxon>
        <taxon>Magnoliopsida</taxon>
        <taxon>Liliopsida</taxon>
        <taxon>Poales</taxon>
        <taxon>Poaceae</taxon>
        <taxon>PACMAD clade</taxon>
        <taxon>Panicoideae</taxon>
        <taxon>Andropogonodae</taxon>
        <taxon>Andropogoneae</taxon>
        <taxon>Sorghinae</taxon>
        <taxon>Sorghum</taxon>
    </lineage>
</organism>
<dbReference type="Proteomes" id="UP000000768">
    <property type="component" value="Chromosome 10"/>
</dbReference>